<evidence type="ECO:0000313" key="1">
    <source>
        <dbReference type="EMBL" id="CAD8830831.1"/>
    </source>
</evidence>
<accession>A0A7S0ZSC3</accession>
<dbReference type="SUPFAM" id="SSF51182">
    <property type="entry name" value="RmlC-like cupins"/>
    <property type="match status" value="1"/>
</dbReference>
<dbReference type="AlphaFoldDB" id="A0A7S0ZSC3"/>
<reference evidence="1" key="1">
    <citation type="submission" date="2021-01" db="EMBL/GenBank/DDBJ databases">
        <authorList>
            <person name="Corre E."/>
            <person name="Pelletier E."/>
            <person name="Niang G."/>
            <person name="Scheremetjew M."/>
            <person name="Finn R."/>
            <person name="Kale V."/>
            <person name="Holt S."/>
            <person name="Cochrane G."/>
            <person name="Meng A."/>
            <person name="Brown T."/>
            <person name="Cohen L."/>
        </authorList>
    </citation>
    <scope>NUCLEOTIDE SEQUENCE</scope>
</reference>
<dbReference type="InterPro" id="IPR011051">
    <property type="entry name" value="RmlC_Cupin_sf"/>
</dbReference>
<dbReference type="InterPro" id="IPR014710">
    <property type="entry name" value="RmlC-like_jellyroll"/>
</dbReference>
<protein>
    <recommendedName>
        <fullName evidence="2">Cupin 2 conserved barrel domain-containing protein</fullName>
    </recommendedName>
</protein>
<proteinExistence type="predicted"/>
<gene>
    <name evidence="1" type="ORF">NSCI0253_LOCUS5177</name>
</gene>
<sequence>MAQESTPVPVYPRSISMFAFRSVAVFTLCAGVAVFTLCAEAVRIPTLTPYLFSDTSSHDESSLLPGRTVFAAKGQVPFLNELSLVKLDGVAPTDIDSAGTVVRLGVAGHCKVQVGSAQTLDFGRGESVTVLPGLQHTVLGNPGGCTFLEFRLASGNFSFPAGHGALKSDVRELQSVPTAHNTDLLSKRVLISKGTVPGLLQLSIARFSPGAVCEEHSHATASEVYVNWDGPGCHVKAMDSRGSWNTYDLTSGKAAVLNPGTPHAAWNENKFASCYNVNMMVGNPDEAQ</sequence>
<evidence type="ECO:0008006" key="2">
    <source>
        <dbReference type="Google" id="ProtNLM"/>
    </source>
</evidence>
<name>A0A7S0ZSC3_NOCSC</name>
<dbReference type="CDD" id="cd02208">
    <property type="entry name" value="cupin_RmlC-like"/>
    <property type="match status" value="1"/>
</dbReference>
<dbReference type="EMBL" id="HBFQ01007423">
    <property type="protein sequence ID" value="CAD8830831.1"/>
    <property type="molecule type" value="Transcribed_RNA"/>
</dbReference>
<dbReference type="Gene3D" id="2.60.120.10">
    <property type="entry name" value="Jelly Rolls"/>
    <property type="match status" value="1"/>
</dbReference>
<organism evidence="1">
    <name type="scientific">Noctiluca scintillans</name>
    <name type="common">Sea sparkle</name>
    <name type="synonym">Red tide dinoflagellate</name>
    <dbReference type="NCBI Taxonomy" id="2966"/>
    <lineage>
        <taxon>Eukaryota</taxon>
        <taxon>Sar</taxon>
        <taxon>Alveolata</taxon>
        <taxon>Dinophyceae</taxon>
        <taxon>Noctilucales</taxon>
        <taxon>Noctilucaceae</taxon>
        <taxon>Noctiluca</taxon>
    </lineage>
</organism>